<gene>
    <name evidence="1" type="ORF">RV045_02385</name>
</gene>
<keyword evidence="2" id="KW-1185">Reference proteome</keyword>
<reference evidence="1" key="1">
    <citation type="submission" date="2023-10" db="EMBL/GenBank/DDBJ databases">
        <title>Amphibacter perezi, gen. nov., sp. nov. a novel taxa of the family Comamonadaceae, class Betaproteobacteria isolated from the skin microbiota of Pelophylax perezi from different populations.</title>
        <authorList>
            <person name="Costa S."/>
            <person name="Proenca D.N."/>
            <person name="Lopes I."/>
            <person name="Morais P.V."/>
        </authorList>
    </citation>
    <scope>NUCLEOTIDE SEQUENCE</scope>
    <source>
        <strain evidence="1">SL12-8</strain>
    </source>
</reference>
<dbReference type="Proteomes" id="UP001364695">
    <property type="component" value="Unassembled WGS sequence"/>
</dbReference>
<organism evidence="1 2">
    <name type="scientific">Amphibiibacter pelophylacis</name>
    <dbReference type="NCBI Taxonomy" id="1799477"/>
    <lineage>
        <taxon>Bacteria</taxon>
        <taxon>Pseudomonadati</taxon>
        <taxon>Pseudomonadota</taxon>
        <taxon>Betaproteobacteria</taxon>
        <taxon>Burkholderiales</taxon>
        <taxon>Sphaerotilaceae</taxon>
        <taxon>Amphibiibacter</taxon>
    </lineage>
</organism>
<sequence>MSAAYLLDTNVLSELMRREPAQALLGWLTARPGATLYCSSITQGEILLGIALMPLGKRRSGLAGQAEAMFKADFAGRCLTFDARAAVHYALLVAHRQQAGRPISTEDAQIAATAIAADMPVVTRNSKDFEGIDGLSVINPWQLQ</sequence>
<name>A0ACC6NZK8_9BURK</name>
<proteinExistence type="predicted"/>
<comment type="caution">
    <text evidence="1">The sequence shown here is derived from an EMBL/GenBank/DDBJ whole genome shotgun (WGS) entry which is preliminary data.</text>
</comment>
<accession>A0ACC6NZK8</accession>
<dbReference type="EMBL" id="JAWDIE010000003">
    <property type="protein sequence ID" value="MEJ7137277.1"/>
    <property type="molecule type" value="Genomic_DNA"/>
</dbReference>
<evidence type="ECO:0000313" key="1">
    <source>
        <dbReference type="EMBL" id="MEJ7137277.1"/>
    </source>
</evidence>
<evidence type="ECO:0000313" key="2">
    <source>
        <dbReference type="Proteomes" id="UP001364695"/>
    </source>
</evidence>
<protein>
    <submittedName>
        <fullName evidence="1">Type II toxin-antitoxin system VapC family toxin</fullName>
    </submittedName>
</protein>